<keyword evidence="1" id="KW-0233">DNA recombination</keyword>
<dbReference type="SUPFAM" id="SSF54980">
    <property type="entry name" value="EF-G C-terminal domain-like"/>
    <property type="match status" value="1"/>
</dbReference>
<dbReference type="InterPro" id="IPR006297">
    <property type="entry name" value="EF-4"/>
</dbReference>
<dbReference type="PANTHER" id="PTHR43512">
    <property type="entry name" value="TRANSLATION FACTOR GUF1-RELATED"/>
    <property type="match status" value="1"/>
</dbReference>
<dbReference type="Gene3D" id="3.30.70.240">
    <property type="match status" value="1"/>
</dbReference>
<dbReference type="Gene3D" id="3.40.50.300">
    <property type="entry name" value="P-loop containing nucleotide triphosphate hydrolases"/>
    <property type="match status" value="1"/>
</dbReference>
<dbReference type="SUPFAM" id="SSF52540">
    <property type="entry name" value="P-loop containing nucleoside triphosphate hydrolases"/>
    <property type="match status" value="1"/>
</dbReference>
<comment type="caution">
    <text evidence="4">The sequence shown here is derived from an EMBL/GenBank/DDBJ whole genome shotgun (WGS) entry which is preliminary data.</text>
</comment>
<dbReference type="Proteomes" id="UP001642464">
    <property type="component" value="Unassembled WGS sequence"/>
</dbReference>
<feature type="region of interest" description="Disordered" evidence="2">
    <location>
        <begin position="1006"/>
        <end position="1033"/>
    </location>
</feature>
<evidence type="ECO:0000256" key="2">
    <source>
        <dbReference type="SAM" id="MobiDB-lite"/>
    </source>
</evidence>
<accession>A0ABP0RTT1</accession>
<dbReference type="PANTHER" id="PTHR43512:SF7">
    <property type="entry name" value="TRANSLATION FACTOR GUF1, MITOCHONDRIAL"/>
    <property type="match status" value="1"/>
</dbReference>
<evidence type="ECO:0000313" key="4">
    <source>
        <dbReference type="EMBL" id="CAK9103768.1"/>
    </source>
</evidence>
<protein>
    <submittedName>
        <fullName evidence="4">Mitochondrial (Elongation factor 4 homolog) (EF-4) (GTPase GUF1 homolog) (Ribosomal back-translocase)</fullName>
    </submittedName>
</protein>
<dbReference type="SUPFAM" id="SSF56349">
    <property type="entry name" value="DNA breaking-rejoining enzymes"/>
    <property type="match status" value="1"/>
</dbReference>
<dbReference type="InterPro" id="IPR027417">
    <property type="entry name" value="P-loop_NTPase"/>
</dbReference>
<dbReference type="InterPro" id="IPR011010">
    <property type="entry name" value="DNA_brk_join_enz"/>
</dbReference>
<gene>
    <name evidence="4" type="ORF">SCF082_LOCUS48457</name>
</gene>
<dbReference type="InterPro" id="IPR000795">
    <property type="entry name" value="T_Tr_GTP-bd_dom"/>
</dbReference>
<dbReference type="EMBL" id="CAXAMM010042239">
    <property type="protein sequence ID" value="CAK9103768.1"/>
    <property type="molecule type" value="Genomic_DNA"/>
</dbReference>
<evidence type="ECO:0000313" key="5">
    <source>
        <dbReference type="Proteomes" id="UP001642464"/>
    </source>
</evidence>
<dbReference type="InterPro" id="IPR013762">
    <property type="entry name" value="Integrase-like_cat_sf"/>
</dbReference>
<sequence>MASGASAPPLTESAVRALLDDTPPTGPLPGVFLVLPNREDGSGLRALGTLIRVRAGGFMVALPDLGEVAEFLQSLTSEEGAEDLIAMYTTEVEMETIRGRGLQVGPCLLADVLWTFVGHFKKGHPLRNPSAYEVLHFTQGGTACRPRRPALLACSEQWIHEIMDDDTAGDYVTGEDEMWPEPAASLEDPLSPGEDVAAMQRRITQLEAVLQARPPPPPGGTFAQAPRSGPAPPRGVLFGGLPASSHQVPPQDAVERLRALAGVAPVRLGAHERATREQRPERILESLQQEAAEPAELEEGITELEAAVSDPLQRTLVLQMKQMALLTRQQTQRQPLDPLAAALAGGSDGQNTGSGSVKGCAAREAYLKVMQDHGKVAMVVMDHACRELGLESSQVGPGLMKEYIEKKCPLGDNRLLTQQAYLWAFAWETGFRLNDVVLMGVASRGLLFIDQAATDYGKTNLAWLLTALPDPQFSIVQRNRHRQSLTPYSRLASASWVGANVAFMKDLDYLETKIKSTNNFSLTKDDKGGGEDTDVLGVSQARVVHPEESDALPQRFKFRRQRFYRARALCLQHLVIALNWMSLGCCTSPPERARVGYPMTPAQQDTLERLEDLIDYFLKGEDVSYDSLGRDSEIEAADVPRPTRPEVKIPSNACQAKAVQASRIKWKLAPSFDPRPFLSDGIVRRAFEDPDFLRKPEGLWPRMAKAQVHAARDEVLALASKWDALGACQLVKKEEVRADETVGMFAVPKDDEFDRLILNPTVVNSRSYPYSRFTKTIAPGYLIALIQLAPDERLVCSSDDLCEFYYTFKVSDLRARRNAIGTPFKAEELAHLTCFDATKHKGELLVCLATLAMGDSLAVEIAQQAHVNLLKNKAGCMRPEECLLYRQPIPRGSFFELLTIDDHIGLQKLKGHSSEDGRATRDLAVFTAANKAYEDVGLTAHPGKRQRRVAHTTVLGAELDGSRGTAPFVYMLDASPFGLRVHPGIERSAVGSKHCPAGFDPADPAMSAGSWKAHQTGGSRADEASSDEATDREVFDAQTGLRPWHDDPEWIEDLCEGVEFKELFRYRFKQPEPPWLGDLREGKFDLFDRMVESCTWIRPLGRWYRLLLLIAGDVEQNPGPLTSKGLQARGDLNLLGGFARATSDRMAKCLKAFAAWCEAHVGLTLEQVLDKVETTDLALKAYGLNLFKQGSPRYMLVYAITAVQQVKPEFRRHLSGAWQVDKKWQLEEPGSCRAVLSAPVFRAIVALALLWGWQSFAGLVALGFGGMLHPNEFICLRRRDVIFPEDTLLEQKALYIFIRNPKTARFARKQRVRIDDESIQLLVRCVFAHVELESPLFSASIAVFRRQWNAILDRLEVPRRQAEGGATPGTLQGSGATHEYLQSTDIQSIQWRGRWNQLRTLEHYIQEVSRSLQACQGAVLLCDAVQGIQAQTVSTFHQAFEADLEVLCAISKVDLEHAQKEEVKRQLSVLTGVATEQVVEVSGKTGTGVQDLLQAIIQRVPPPPGSSTLPFKALLFDAKYDSRRGMVLYVAVQDIFDIGFLYPDLSSTETIQSGQIGFVVVGAKDDIRSFRVGETVFAEGGEKTGEPFPGFRPAQPMVYAGIFPEAVGDGEKLETAMQRLLLTDASVEAKRDISPVLGAGFRCGFLGLLHLDVFRQRLTSEYGVDVLATNPTVPYRLTLANGKEVVVEHAGDFPSPPQMPPKEVQEPLVTATIVCPRELTSNVQQLCVERRGEERQWSLWTTAENE</sequence>
<name>A0ABP0RTT1_9DINO</name>
<proteinExistence type="predicted"/>
<evidence type="ECO:0000259" key="3">
    <source>
        <dbReference type="Pfam" id="PF00009"/>
    </source>
</evidence>
<feature type="domain" description="Tr-type G" evidence="3">
    <location>
        <begin position="1403"/>
        <end position="1502"/>
    </location>
</feature>
<evidence type="ECO:0000256" key="1">
    <source>
        <dbReference type="ARBA" id="ARBA00023172"/>
    </source>
</evidence>
<organism evidence="4 5">
    <name type="scientific">Durusdinium trenchii</name>
    <dbReference type="NCBI Taxonomy" id="1381693"/>
    <lineage>
        <taxon>Eukaryota</taxon>
        <taxon>Sar</taxon>
        <taxon>Alveolata</taxon>
        <taxon>Dinophyceae</taxon>
        <taxon>Suessiales</taxon>
        <taxon>Symbiodiniaceae</taxon>
        <taxon>Durusdinium</taxon>
    </lineage>
</organism>
<keyword evidence="5" id="KW-1185">Reference proteome</keyword>
<dbReference type="Gene3D" id="1.10.443.10">
    <property type="entry name" value="Intergrase catalytic core"/>
    <property type="match status" value="1"/>
</dbReference>
<dbReference type="Pfam" id="PF00009">
    <property type="entry name" value="GTP_EFTU"/>
    <property type="match status" value="1"/>
</dbReference>
<dbReference type="Gene3D" id="3.30.70.870">
    <property type="entry name" value="Elongation Factor G (Translational Gtpase), domain 3"/>
    <property type="match status" value="1"/>
</dbReference>
<dbReference type="InterPro" id="IPR035647">
    <property type="entry name" value="EFG_III/V"/>
</dbReference>
<reference evidence="4 5" key="1">
    <citation type="submission" date="2024-02" db="EMBL/GenBank/DDBJ databases">
        <authorList>
            <person name="Chen Y."/>
            <person name="Shah S."/>
            <person name="Dougan E. K."/>
            <person name="Thang M."/>
            <person name="Chan C."/>
        </authorList>
    </citation>
    <scope>NUCLEOTIDE SEQUENCE [LARGE SCALE GENOMIC DNA]</scope>
</reference>